<sequence>MDINEIEATALFRYDLIHPIIAEVFPDANKKAYMERIARTERLLPSGKRGYVRVGTLREWSTNYRKQGLKGLKPKGRKDAGASRRLTHLQKAEIKRLKQENYRRPATVIRKRMLMTGYFPTGAPSVSTFQRYIAHELPQLKHNQIEDMRAFEMAHVNDLWQIDTTHGPFIIAGGRKRKVYIVGVIDDASRYLVGWGLFFEDNAINVQITLKRAIQTYGRPRRLYADNGKPYVNKQLALTCAELGVGIRHTQVYHGNQKGKIERWFGVMKQQWMADINYNQFASLDELKQAFAIYVRDRNNQANRNLPNNMTPMDRFCEEPDAIHKVEQTKLDIAFLHREERRVANDGTISLNGQQYETGRATIGQRVTVRYQPDLSTVWIEWDDQLLPIKLVDKLENGHTARERIRMTED</sequence>
<name>A0ABW1R8P3_9LACO</name>
<dbReference type="PANTHER" id="PTHR35004:SF6">
    <property type="entry name" value="TRANSPOSASE"/>
    <property type="match status" value="1"/>
</dbReference>
<dbReference type="SUPFAM" id="SSF46689">
    <property type="entry name" value="Homeodomain-like"/>
    <property type="match status" value="1"/>
</dbReference>
<evidence type="ECO:0000313" key="2">
    <source>
        <dbReference type="EMBL" id="MFC6165945.1"/>
    </source>
</evidence>
<dbReference type="InterPro" id="IPR012337">
    <property type="entry name" value="RNaseH-like_sf"/>
</dbReference>
<evidence type="ECO:0000313" key="3">
    <source>
        <dbReference type="Proteomes" id="UP001596253"/>
    </source>
</evidence>
<dbReference type="EMBL" id="JBHSSD010000071">
    <property type="protein sequence ID" value="MFC6165945.1"/>
    <property type="molecule type" value="Genomic_DNA"/>
</dbReference>
<keyword evidence="3" id="KW-1185">Reference proteome</keyword>
<feature type="domain" description="Integrase catalytic" evidence="1">
    <location>
        <begin position="151"/>
        <end position="320"/>
    </location>
</feature>
<protein>
    <submittedName>
        <fullName evidence="2">DDE-type integrase/transposase/recombinase</fullName>
    </submittedName>
</protein>
<dbReference type="Pfam" id="PF09299">
    <property type="entry name" value="Mu-transpos_C"/>
    <property type="match status" value="1"/>
</dbReference>
<dbReference type="Gene3D" id="3.30.420.10">
    <property type="entry name" value="Ribonuclease H-like superfamily/Ribonuclease H"/>
    <property type="match status" value="1"/>
</dbReference>
<dbReference type="InterPro" id="IPR036397">
    <property type="entry name" value="RNaseH_sf"/>
</dbReference>
<evidence type="ECO:0000259" key="1">
    <source>
        <dbReference type="PROSITE" id="PS50994"/>
    </source>
</evidence>
<dbReference type="InterPro" id="IPR015378">
    <property type="entry name" value="Transposase-like_Mu_C"/>
</dbReference>
<dbReference type="InterPro" id="IPR009057">
    <property type="entry name" value="Homeodomain-like_sf"/>
</dbReference>
<dbReference type="InterPro" id="IPR001584">
    <property type="entry name" value="Integrase_cat-core"/>
</dbReference>
<dbReference type="PROSITE" id="PS50994">
    <property type="entry name" value="INTEGRASE"/>
    <property type="match status" value="1"/>
</dbReference>
<comment type="caution">
    <text evidence="2">The sequence shown here is derived from an EMBL/GenBank/DDBJ whole genome shotgun (WGS) entry which is preliminary data.</text>
</comment>
<dbReference type="PANTHER" id="PTHR35004">
    <property type="entry name" value="TRANSPOSASE RV3428C-RELATED"/>
    <property type="match status" value="1"/>
</dbReference>
<proteinExistence type="predicted"/>
<dbReference type="SUPFAM" id="SSF53098">
    <property type="entry name" value="Ribonuclease H-like"/>
    <property type="match status" value="1"/>
</dbReference>
<gene>
    <name evidence="2" type="ORF">ACFP3T_14890</name>
</gene>
<dbReference type="Proteomes" id="UP001596253">
    <property type="component" value="Unassembled WGS sequence"/>
</dbReference>
<reference evidence="3" key="1">
    <citation type="journal article" date="2019" name="Int. J. Syst. Evol. Microbiol.">
        <title>The Global Catalogue of Microorganisms (GCM) 10K type strain sequencing project: providing services to taxonomists for standard genome sequencing and annotation.</title>
        <authorList>
            <consortium name="The Broad Institute Genomics Platform"/>
            <consortium name="The Broad Institute Genome Sequencing Center for Infectious Disease"/>
            <person name="Wu L."/>
            <person name="Ma J."/>
        </authorList>
    </citation>
    <scope>NUCLEOTIDE SEQUENCE [LARGE SCALE GENOMIC DNA]</scope>
    <source>
        <strain evidence="3">CCM 8932</strain>
    </source>
</reference>
<dbReference type="Pfam" id="PF00665">
    <property type="entry name" value="rve"/>
    <property type="match status" value="1"/>
</dbReference>
<dbReference type="RefSeq" id="WP_379853090.1">
    <property type="nucleotide sequence ID" value="NZ_JBHSSD010000071.1"/>
</dbReference>
<accession>A0ABW1R8P3</accession>
<organism evidence="2 3">
    <name type="scientific">Lactiplantibacillus dongliensis</name>
    <dbReference type="NCBI Taxonomy" id="2559919"/>
    <lineage>
        <taxon>Bacteria</taxon>
        <taxon>Bacillati</taxon>
        <taxon>Bacillota</taxon>
        <taxon>Bacilli</taxon>
        <taxon>Lactobacillales</taxon>
        <taxon>Lactobacillaceae</taxon>
        <taxon>Lactiplantibacillus</taxon>
    </lineage>
</organism>